<comment type="caution">
    <text evidence="1">The sequence shown here is derived from an EMBL/GenBank/DDBJ whole genome shotgun (WGS) entry which is preliminary data.</text>
</comment>
<keyword evidence="2" id="KW-1185">Reference proteome</keyword>
<protein>
    <submittedName>
        <fullName evidence="1">Uncharacterized protein</fullName>
    </submittedName>
</protein>
<proteinExistence type="predicted"/>
<dbReference type="RefSeq" id="WP_189034044.1">
    <property type="nucleotide sequence ID" value="NZ_BMNE01000010.1"/>
</dbReference>
<gene>
    <name evidence="1" type="ORF">GCM10011610_62180</name>
</gene>
<accession>A0ABQ2KYL9</accession>
<sequence>MRRLPDRRSEPPVRRLYVRFQAAQPNRHGRFPGVFALVNGLSSEGRLTVEQERFRRSGNDWFADHLVNPYEVDRRVYDRERYPGAAAWFKSTALPMIDRVSGYLEILDTHEIAWERLDSDEPGVILYEDPQQIVALPEMIAAVGS</sequence>
<reference evidence="2" key="1">
    <citation type="journal article" date="2019" name="Int. J. Syst. Evol. Microbiol.">
        <title>The Global Catalogue of Microorganisms (GCM) 10K type strain sequencing project: providing services to taxonomists for standard genome sequencing and annotation.</title>
        <authorList>
            <consortium name="The Broad Institute Genomics Platform"/>
            <consortium name="The Broad Institute Genome Sequencing Center for Infectious Disease"/>
            <person name="Wu L."/>
            <person name="Ma J."/>
        </authorList>
    </citation>
    <scope>NUCLEOTIDE SEQUENCE [LARGE SCALE GENOMIC DNA]</scope>
    <source>
        <strain evidence="2">CGMCC 4.7329</strain>
    </source>
</reference>
<evidence type="ECO:0000313" key="2">
    <source>
        <dbReference type="Proteomes" id="UP000658127"/>
    </source>
</evidence>
<name>A0ABQ2KYL9_9NOCA</name>
<dbReference type="Proteomes" id="UP000658127">
    <property type="component" value="Unassembled WGS sequence"/>
</dbReference>
<organism evidence="1 2">
    <name type="scientific">Nocardia rhizosphaerihabitans</name>
    <dbReference type="NCBI Taxonomy" id="1691570"/>
    <lineage>
        <taxon>Bacteria</taxon>
        <taxon>Bacillati</taxon>
        <taxon>Actinomycetota</taxon>
        <taxon>Actinomycetes</taxon>
        <taxon>Mycobacteriales</taxon>
        <taxon>Nocardiaceae</taxon>
        <taxon>Nocardia</taxon>
    </lineage>
</organism>
<dbReference type="EMBL" id="BMNE01000010">
    <property type="protein sequence ID" value="GGN96841.1"/>
    <property type="molecule type" value="Genomic_DNA"/>
</dbReference>
<evidence type="ECO:0000313" key="1">
    <source>
        <dbReference type="EMBL" id="GGN96841.1"/>
    </source>
</evidence>